<dbReference type="EMBL" id="JBEPMK010000007">
    <property type="protein sequence ID" value="MET3645138.1"/>
    <property type="molecule type" value="Genomic_DNA"/>
</dbReference>
<feature type="transmembrane region" description="Helical" evidence="1">
    <location>
        <begin position="34"/>
        <end position="52"/>
    </location>
</feature>
<evidence type="ECO:0000313" key="3">
    <source>
        <dbReference type="Proteomes" id="UP001549055"/>
    </source>
</evidence>
<reference evidence="2 3" key="1">
    <citation type="submission" date="2024-06" db="EMBL/GenBank/DDBJ databases">
        <title>Genomic Encyclopedia of Type Strains, Phase IV (KMG-IV): sequencing the most valuable type-strain genomes for metagenomic binning, comparative biology and taxonomic classification.</title>
        <authorList>
            <person name="Goeker M."/>
        </authorList>
    </citation>
    <scope>NUCLEOTIDE SEQUENCE [LARGE SCALE GENOMIC DNA]</scope>
    <source>
        <strain evidence="2 3">DSM 15349</strain>
    </source>
</reference>
<keyword evidence="3" id="KW-1185">Reference proteome</keyword>
<name>A0ABV2JQM8_9STRE</name>
<organism evidence="2 3">
    <name type="scientific">Streptococcus gallinaceus</name>
    <dbReference type="NCBI Taxonomy" id="165758"/>
    <lineage>
        <taxon>Bacteria</taxon>
        <taxon>Bacillati</taxon>
        <taxon>Bacillota</taxon>
        <taxon>Bacilli</taxon>
        <taxon>Lactobacillales</taxon>
        <taxon>Streptococcaceae</taxon>
        <taxon>Streptococcus</taxon>
    </lineage>
</organism>
<comment type="caution">
    <text evidence="2">The sequence shown here is derived from an EMBL/GenBank/DDBJ whole genome shotgun (WGS) entry which is preliminary data.</text>
</comment>
<keyword evidence="1" id="KW-0472">Membrane</keyword>
<protein>
    <submittedName>
        <fullName evidence="2">Uncharacterized protein</fullName>
    </submittedName>
</protein>
<keyword evidence="1" id="KW-1133">Transmembrane helix</keyword>
<accession>A0ABV2JQM8</accession>
<dbReference type="Proteomes" id="UP001549055">
    <property type="component" value="Unassembled WGS sequence"/>
</dbReference>
<dbReference type="RefSeq" id="WP_354281643.1">
    <property type="nucleotide sequence ID" value="NZ_JBEPMK010000007.1"/>
</dbReference>
<evidence type="ECO:0000313" key="2">
    <source>
        <dbReference type="EMBL" id="MET3645138.1"/>
    </source>
</evidence>
<keyword evidence="1" id="KW-0812">Transmembrane</keyword>
<gene>
    <name evidence="2" type="ORF">ABID27_001787</name>
</gene>
<evidence type="ECO:0000256" key="1">
    <source>
        <dbReference type="SAM" id="Phobius"/>
    </source>
</evidence>
<proteinExistence type="predicted"/>
<sequence length="155" mass="16922">MILFYKKQKYSENIDNSFKKCYLFSKGGANMKKINQILALFVSVGIVLTYSIKVSASVLGVSEARNTIGVQKVMGYGNLILDGGGGFADKWGQPPSSGASGPFFWTKGDPRGMTLYKDRAINSGGGPHGGSYYKLYNRKGQRIGTYNIDGVRVRD</sequence>